<organism evidence="7 8">
    <name type="scientific">Mycena citricolor</name>
    <dbReference type="NCBI Taxonomy" id="2018698"/>
    <lineage>
        <taxon>Eukaryota</taxon>
        <taxon>Fungi</taxon>
        <taxon>Dikarya</taxon>
        <taxon>Basidiomycota</taxon>
        <taxon>Agaricomycotina</taxon>
        <taxon>Agaricomycetes</taxon>
        <taxon>Agaricomycetidae</taxon>
        <taxon>Agaricales</taxon>
        <taxon>Marasmiineae</taxon>
        <taxon>Mycenaceae</taxon>
        <taxon>Mycena</taxon>
    </lineage>
</organism>
<dbReference type="Proteomes" id="UP001295794">
    <property type="component" value="Unassembled WGS sequence"/>
</dbReference>
<proteinExistence type="inferred from homology"/>
<evidence type="ECO:0000256" key="1">
    <source>
        <dbReference type="ARBA" id="ARBA00022741"/>
    </source>
</evidence>
<keyword evidence="8" id="KW-1185">Reference proteome</keyword>
<feature type="compositionally biased region" description="Low complexity" evidence="5">
    <location>
        <begin position="313"/>
        <end position="345"/>
    </location>
</feature>
<evidence type="ECO:0000256" key="5">
    <source>
        <dbReference type="SAM" id="MobiDB-lite"/>
    </source>
</evidence>
<dbReference type="InterPro" id="IPR017441">
    <property type="entry name" value="Protein_kinase_ATP_BS"/>
</dbReference>
<dbReference type="Pfam" id="PF00069">
    <property type="entry name" value="Pkinase"/>
    <property type="match status" value="1"/>
</dbReference>
<sequence>MSLLALPNLVNTEIDDGRFELTKLLGAGTHGMVYKAIDHSASPDCCTSPPRLVAVKCMRRSPAGSRSEAIVVNELRTHHAVRSGRHIAGFFRSFRTAQHVFAVVELSACDLFEAMIERKVFRGQLGRAKRAMSEILDGVEYLHDRGVFHRDLKPENILCDLDGSNIRICDFGLATTDVVSNEFGFGTHFYMSPEILDPDLAGGTYSPRSNDLWACSILLLVLATGKLPWGAAHSDDRHFARFSGDPDGYLRTKLRLADPATALFRVCFERDPELRPTLHEFRLHVQQIDVFVVDAVAAFSAPAAVPVVPPKAPSDSDNSSCSDDSSSLLASASSATTQSSVDSTAPTTPPKLQMVSVAAHARPTLPTVKGYLIWLADKRRDAQSCASAVPQYL</sequence>
<dbReference type="GO" id="GO:0005524">
    <property type="term" value="F:ATP binding"/>
    <property type="evidence" value="ECO:0007669"/>
    <property type="project" value="UniProtKB-UniRule"/>
</dbReference>
<dbReference type="PROSITE" id="PS00108">
    <property type="entry name" value="PROTEIN_KINASE_ST"/>
    <property type="match status" value="1"/>
</dbReference>
<feature type="binding site" evidence="3">
    <location>
        <position position="56"/>
    </location>
    <ligand>
        <name>ATP</name>
        <dbReference type="ChEBI" id="CHEBI:30616"/>
    </ligand>
</feature>
<dbReference type="AlphaFoldDB" id="A0AAD2K061"/>
<comment type="similarity">
    <text evidence="4">Belongs to the protein kinase superfamily.</text>
</comment>
<evidence type="ECO:0000259" key="6">
    <source>
        <dbReference type="PROSITE" id="PS50011"/>
    </source>
</evidence>
<dbReference type="GO" id="GO:0044773">
    <property type="term" value="P:mitotic DNA damage checkpoint signaling"/>
    <property type="evidence" value="ECO:0007669"/>
    <property type="project" value="TreeGrafter"/>
</dbReference>
<comment type="caution">
    <text evidence="7">The sequence shown here is derived from an EMBL/GenBank/DDBJ whole genome shotgun (WGS) entry which is preliminary data.</text>
</comment>
<keyword evidence="4" id="KW-0723">Serine/threonine-protein kinase</keyword>
<dbReference type="InterPro" id="IPR011009">
    <property type="entry name" value="Kinase-like_dom_sf"/>
</dbReference>
<evidence type="ECO:0000313" key="8">
    <source>
        <dbReference type="Proteomes" id="UP001295794"/>
    </source>
</evidence>
<feature type="domain" description="Protein kinase" evidence="6">
    <location>
        <begin position="19"/>
        <end position="292"/>
    </location>
</feature>
<feature type="region of interest" description="Disordered" evidence="5">
    <location>
        <begin position="307"/>
        <end position="349"/>
    </location>
</feature>
<dbReference type="PROSITE" id="PS00107">
    <property type="entry name" value="PROTEIN_KINASE_ATP"/>
    <property type="match status" value="1"/>
</dbReference>
<dbReference type="Gene3D" id="1.10.510.10">
    <property type="entry name" value="Transferase(Phosphotransferase) domain 1"/>
    <property type="match status" value="1"/>
</dbReference>
<keyword evidence="4" id="KW-0808">Transferase</keyword>
<keyword evidence="2 3" id="KW-0067">ATP-binding</keyword>
<keyword evidence="4" id="KW-0418">Kinase</keyword>
<dbReference type="EMBL" id="CAVNYO010000174">
    <property type="protein sequence ID" value="CAK5271675.1"/>
    <property type="molecule type" value="Genomic_DNA"/>
</dbReference>
<protein>
    <recommendedName>
        <fullName evidence="6">Protein kinase domain-containing protein</fullName>
    </recommendedName>
</protein>
<evidence type="ECO:0000256" key="4">
    <source>
        <dbReference type="RuleBase" id="RU000304"/>
    </source>
</evidence>
<dbReference type="SMART" id="SM00220">
    <property type="entry name" value="S_TKc"/>
    <property type="match status" value="1"/>
</dbReference>
<gene>
    <name evidence="7" type="ORF">MYCIT1_LOCUS16895</name>
</gene>
<dbReference type="PANTHER" id="PTHR44167:SF24">
    <property type="entry name" value="SERINE_THREONINE-PROTEIN KINASE CHK2"/>
    <property type="match status" value="1"/>
</dbReference>
<keyword evidence="1 3" id="KW-0547">Nucleotide-binding</keyword>
<dbReference type="GO" id="GO:0004674">
    <property type="term" value="F:protein serine/threonine kinase activity"/>
    <property type="evidence" value="ECO:0007669"/>
    <property type="project" value="UniProtKB-KW"/>
</dbReference>
<name>A0AAD2K061_9AGAR</name>
<dbReference type="PROSITE" id="PS50011">
    <property type="entry name" value="PROTEIN_KINASE_DOM"/>
    <property type="match status" value="1"/>
</dbReference>
<dbReference type="SUPFAM" id="SSF56112">
    <property type="entry name" value="Protein kinase-like (PK-like)"/>
    <property type="match status" value="1"/>
</dbReference>
<evidence type="ECO:0000256" key="2">
    <source>
        <dbReference type="ARBA" id="ARBA00022840"/>
    </source>
</evidence>
<evidence type="ECO:0000256" key="3">
    <source>
        <dbReference type="PROSITE-ProRule" id="PRU10141"/>
    </source>
</evidence>
<reference evidence="7" key="1">
    <citation type="submission" date="2023-11" db="EMBL/GenBank/DDBJ databases">
        <authorList>
            <person name="De Vega J J."/>
            <person name="De Vega J J."/>
        </authorList>
    </citation>
    <scope>NUCLEOTIDE SEQUENCE</scope>
</reference>
<dbReference type="InterPro" id="IPR000719">
    <property type="entry name" value="Prot_kinase_dom"/>
</dbReference>
<accession>A0AAD2K061</accession>
<dbReference type="PANTHER" id="PTHR44167">
    <property type="entry name" value="OVARIAN-SPECIFIC SERINE/THREONINE-PROTEIN KINASE LOK-RELATED"/>
    <property type="match status" value="1"/>
</dbReference>
<evidence type="ECO:0000313" key="7">
    <source>
        <dbReference type="EMBL" id="CAK5271675.1"/>
    </source>
</evidence>
<dbReference type="GO" id="GO:0005634">
    <property type="term" value="C:nucleus"/>
    <property type="evidence" value="ECO:0007669"/>
    <property type="project" value="TreeGrafter"/>
</dbReference>
<dbReference type="InterPro" id="IPR008271">
    <property type="entry name" value="Ser/Thr_kinase_AS"/>
</dbReference>